<proteinExistence type="inferred from homology"/>
<gene>
    <name evidence="2" type="ORF">H6P81_015165</name>
</gene>
<dbReference type="EMBL" id="JAINDJ010000006">
    <property type="protein sequence ID" value="KAG9443825.1"/>
    <property type="molecule type" value="Genomic_DNA"/>
</dbReference>
<dbReference type="InterPro" id="IPR025659">
    <property type="entry name" value="Tubby-like_C"/>
</dbReference>
<reference evidence="2 3" key="1">
    <citation type="submission" date="2021-07" db="EMBL/GenBank/DDBJ databases">
        <title>The Aristolochia fimbriata genome: insights into angiosperm evolution, floral development and chemical biosynthesis.</title>
        <authorList>
            <person name="Jiao Y."/>
        </authorList>
    </citation>
    <scope>NUCLEOTIDE SEQUENCE [LARGE SCALE GENOMIC DNA]</scope>
    <source>
        <strain evidence="2">IBCAS-2021</strain>
        <tissue evidence="2">Leaf</tissue>
    </source>
</reference>
<dbReference type="PANTHER" id="PTHR31087">
    <property type="match status" value="1"/>
</dbReference>
<evidence type="ECO:0000313" key="2">
    <source>
        <dbReference type="EMBL" id="KAG9443825.1"/>
    </source>
</evidence>
<comment type="caution">
    <text evidence="2">The sequence shown here is derived from an EMBL/GenBank/DDBJ whole genome shotgun (WGS) entry which is preliminary data.</text>
</comment>
<dbReference type="InterPro" id="IPR038595">
    <property type="entry name" value="LOR_sf"/>
</dbReference>
<dbReference type="Gene3D" id="2.40.160.200">
    <property type="entry name" value="LURP1-related"/>
    <property type="match status" value="1"/>
</dbReference>
<organism evidence="2 3">
    <name type="scientific">Aristolochia fimbriata</name>
    <name type="common">White veined hardy Dutchman's pipe vine</name>
    <dbReference type="NCBI Taxonomy" id="158543"/>
    <lineage>
        <taxon>Eukaryota</taxon>
        <taxon>Viridiplantae</taxon>
        <taxon>Streptophyta</taxon>
        <taxon>Embryophyta</taxon>
        <taxon>Tracheophyta</taxon>
        <taxon>Spermatophyta</taxon>
        <taxon>Magnoliopsida</taxon>
        <taxon>Magnoliidae</taxon>
        <taxon>Piperales</taxon>
        <taxon>Aristolochiaceae</taxon>
        <taxon>Aristolochia</taxon>
    </lineage>
</organism>
<comment type="similarity">
    <text evidence="1">Belongs to the LOR family.</text>
</comment>
<evidence type="ECO:0000256" key="1">
    <source>
        <dbReference type="ARBA" id="ARBA00005437"/>
    </source>
</evidence>
<sequence>MVFRVDNYNHNWREETFLMDVQGNVLITIRRCRKRLGILESWEAYKGERNINASDQREKPLFKATKTLGNPSCKISMAEGNADKALDYRMDWSSQNGWSKIYRTSSGYLPVAEVHRKNGTRPHELYGKDVLTLCVQPGVDQALIMAMVMVNDAMR</sequence>
<evidence type="ECO:0000313" key="3">
    <source>
        <dbReference type="Proteomes" id="UP000825729"/>
    </source>
</evidence>
<dbReference type="InterPro" id="IPR007612">
    <property type="entry name" value="LOR"/>
</dbReference>
<evidence type="ECO:0008006" key="4">
    <source>
        <dbReference type="Google" id="ProtNLM"/>
    </source>
</evidence>
<protein>
    <recommendedName>
        <fullName evidence="4">Tubby C-terminal domain-containing protein</fullName>
    </recommendedName>
</protein>
<name>A0AAV7E4I4_ARIFI</name>
<dbReference type="SUPFAM" id="SSF54518">
    <property type="entry name" value="Tubby C-terminal domain-like"/>
    <property type="match status" value="1"/>
</dbReference>
<dbReference type="PANTHER" id="PTHR31087:SF161">
    <property type="entry name" value="TUBBY C 2 FAMILY PROTEIN"/>
    <property type="match status" value="1"/>
</dbReference>
<keyword evidence="3" id="KW-1185">Reference proteome</keyword>
<dbReference type="Pfam" id="PF04525">
    <property type="entry name" value="LOR"/>
    <property type="match status" value="1"/>
</dbReference>
<dbReference type="Proteomes" id="UP000825729">
    <property type="component" value="Unassembled WGS sequence"/>
</dbReference>
<dbReference type="AlphaFoldDB" id="A0AAV7E4I4"/>
<accession>A0AAV7E4I4</accession>